<dbReference type="Gene3D" id="2.130.10.10">
    <property type="entry name" value="YVTN repeat-like/Quinoprotein amine dehydrogenase"/>
    <property type="match status" value="1"/>
</dbReference>
<keyword evidence="4" id="KW-1185">Reference proteome</keyword>
<dbReference type="GeneID" id="7450348"/>
<dbReference type="Pfam" id="PF10615">
    <property type="entry name" value="DUF2470"/>
    <property type="match status" value="1"/>
</dbReference>
<feature type="domain" description="CREG-like beta-barrel" evidence="2">
    <location>
        <begin position="1248"/>
        <end position="1389"/>
    </location>
</feature>
<dbReference type="HOGENOM" id="CLU_249220_0_0_1"/>
<dbReference type="InterPro" id="IPR012349">
    <property type="entry name" value="Split_barrel_FMN-bd"/>
</dbReference>
<evidence type="ECO:0000259" key="2">
    <source>
        <dbReference type="Pfam" id="PF13883"/>
    </source>
</evidence>
<name>B8BUD7_THAPS</name>
<reference evidence="3 4" key="1">
    <citation type="journal article" date="2004" name="Science">
        <title>The genome of the diatom Thalassiosira pseudonana: ecology, evolution, and metabolism.</title>
        <authorList>
            <person name="Armbrust E.V."/>
            <person name="Berges J.A."/>
            <person name="Bowler C."/>
            <person name="Green B.R."/>
            <person name="Martinez D."/>
            <person name="Putnam N.H."/>
            <person name="Zhou S."/>
            <person name="Allen A.E."/>
            <person name="Apt K.E."/>
            <person name="Bechner M."/>
            <person name="Brzezinski M.A."/>
            <person name="Chaal B.K."/>
            <person name="Chiovitti A."/>
            <person name="Davis A.K."/>
            <person name="Demarest M.S."/>
            <person name="Detter J.C."/>
            <person name="Glavina T."/>
            <person name="Goodstein D."/>
            <person name="Hadi M.Z."/>
            <person name="Hellsten U."/>
            <person name="Hildebrand M."/>
            <person name="Jenkins B.D."/>
            <person name="Jurka J."/>
            <person name="Kapitonov V.V."/>
            <person name="Kroger N."/>
            <person name="Lau W.W."/>
            <person name="Lane T.W."/>
            <person name="Larimer F.W."/>
            <person name="Lippmeier J.C."/>
            <person name="Lucas S."/>
            <person name="Medina M."/>
            <person name="Montsant A."/>
            <person name="Obornik M."/>
            <person name="Parker M.S."/>
            <person name="Palenik B."/>
            <person name="Pazour G.J."/>
            <person name="Richardson P.M."/>
            <person name="Rynearson T.A."/>
            <person name="Saito M.A."/>
            <person name="Schwartz D.C."/>
            <person name="Thamatrakoln K."/>
            <person name="Valentin K."/>
            <person name="Vardi A."/>
            <person name="Wilkerson F.P."/>
            <person name="Rokhsar D.S."/>
        </authorList>
    </citation>
    <scope>NUCLEOTIDE SEQUENCE [LARGE SCALE GENOMIC DNA]</scope>
    <source>
        <strain evidence="3 4">CCMP1335</strain>
    </source>
</reference>
<dbReference type="KEGG" id="tps:THAPSDRAFT_21282"/>
<dbReference type="InterPro" id="IPR055343">
    <property type="entry name" value="CREG_beta-barrel"/>
</dbReference>
<feature type="domain" description="DUF2470" evidence="1">
    <location>
        <begin position="1401"/>
        <end position="1480"/>
    </location>
</feature>
<evidence type="ECO:0000259" key="1">
    <source>
        <dbReference type="Pfam" id="PF10615"/>
    </source>
</evidence>
<dbReference type="SUPFAM" id="SSF50960">
    <property type="entry name" value="TolB, C-terminal domain"/>
    <property type="match status" value="1"/>
</dbReference>
<evidence type="ECO:0000313" key="4">
    <source>
        <dbReference type="Proteomes" id="UP000001449"/>
    </source>
</evidence>
<dbReference type="STRING" id="35128.B8BUD7"/>
<dbReference type="PaxDb" id="35128-Thaps21282"/>
<organism evidence="3 4">
    <name type="scientific">Thalassiosira pseudonana</name>
    <name type="common">Marine diatom</name>
    <name type="synonym">Cyclotella nana</name>
    <dbReference type="NCBI Taxonomy" id="35128"/>
    <lineage>
        <taxon>Eukaryota</taxon>
        <taxon>Sar</taxon>
        <taxon>Stramenopiles</taxon>
        <taxon>Ochrophyta</taxon>
        <taxon>Bacillariophyta</taxon>
        <taxon>Coscinodiscophyceae</taxon>
        <taxon>Thalassiosirophycidae</taxon>
        <taxon>Thalassiosirales</taxon>
        <taxon>Thalassiosiraceae</taxon>
        <taxon>Thalassiosira</taxon>
    </lineage>
</organism>
<dbReference type="InterPro" id="IPR019595">
    <property type="entry name" value="DUF2470"/>
</dbReference>
<dbReference type="SUPFAM" id="SSF50475">
    <property type="entry name" value="FMN-binding split barrel"/>
    <property type="match status" value="1"/>
</dbReference>
<dbReference type="InParanoid" id="B8BUD7"/>
<protein>
    <submittedName>
        <fullName evidence="3">Uncharacterized protein</fullName>
    </submittedName>
</protein>
<evidence type="ECO:0000313" key="3">
    <source>
        <dbReference type="EMBL" id="EED94741.1"/>
    </source>
</evidence>
<proteinExistence type="predicted"/>
<dbReference type="PANTHER" id="PTHR13343">
    <property type="entry name" value="CREG1 PROTEIN"/>
    <property type="match status" value="1"/>
</dbReference>
<dbReference type="RefSeq" id="XP_002287298.1">
    <property type="nucleotide sequence ID" value="XM_002287262.1"/>
</dbReference>
<dbReference type="EMBL" id="CM000639">
    <property type="protein sequence ID" value="EED94741.1"/>
    <property type="molecule type" value="Genomic_DNA"/>
</dbReference>
<dbReference type="Gene3D" id="2.30.110.10">
    <property type="entry name" value="Electron Transport, Fmn-binding Protein, Chain A"/>
    <property type="match status" value="1"/>
</dbReference>
<dbReference type="GO" id="GO:0005737">
    <property type="term" value="C:cytoplasm"/>
    <property type="evidence" value="ECO:0007669"/>
    <property type="project" value="UniProtKB-ARBA"/>
</dbReference>
<dbReference type="Gene3D" id="3.20.180.10">
    <property type="entry name" value="PNP-oxidase-like"/>
    <property type="match status" value="1"/>
</dbReference>
<gene>
    <name evidence="3" type="ORF">THAPSDRAFT_21282</name>
</gene>
<dbReference type="Pfam" id="PF13883">
    <property type="entry name" value="CREG_beta-barrel"/>
    <property type="match status" value="1"/>
</dbReference>
<sequence length="1490" mass="163125">MSTQNNLTIDCLDGAMLPQLHPFTSTSLPSIPLGTTSLVPTITPPITSSSFSSNNHISSGDDADNITQEQYLLVPNPKKIVVRSMHHGRRVCVLAPSGEGVGIHAISLAWLPTSDKAGGAKGDVVSDDEEVEAKVGEWVILAGCSNGTIQEWTVASLSVSHSSYCASINNVNKSFESGRGPRRCFHVHSSKKSMKLTIVHLTCPTASDEAASRQLIEDTKQSASLVYMLVKGQEDEQYNESSWLASCSIPSFKGGKNHANQQHKLTLQLHTLATVKYAKAKSSDEKMGNYQKRHICFKKGEEIFGLVSVYRPNSCMEEDARMEYATDESEERHASGDLFVVICSSHGFAVYQDSVRRESKVEKEAVLPLVHFTRPIKCTQNTPQSKETSAFSSVAISPDINDLAFGRVSGHIDIIDNIFDSVTTFLEKVRKRNAQRAANGDSTDWSDSLQHPNMTTVRRIVHWHAHPVRALSFLTAYDRHKGSDRSLASSSLTKNLISGGEESVLATWQLDRNSHRPSHFVARVGQGGIIHTVCCQHSGKIIISCADNSIQCYSGSNYDRNWVEQGLASVPLHEEGPSAGEEPLNKGPIIVLKDPITSIPMVTNLPGAPGMIHWYDPKAASVVGILEVAPYNRVSRRDPINDPHIPAPAVTHLAVGRNGKDMVTVDIVWTENTCVGSEYNLVGPRGVVTPMNVCTSIKFWTYVETSKGGGKTEHSWRKRRNGDVPMSYELVSAMASPHGRDGKVCALDVSPNGSTACTLSQEEDAFRVWVKNTAPSTTDVASTLWKCLYKVKTPSGFSNLLSNKVARFSGQRIVVFSSDGSVLAVAYGSDITLWDHSNATLLTSLTIDGRVSDAASQSQDDIQQMHFLTKYDDTMLLCTESRIGVKSPFGGGNNPCYLGNDEWTFDVDVGGNRANAVSAVVPLDGFASDNGPGSFFAVSVSVHNGEKSVVSIINRLTGEVASADGAKSNPIVWRIDGEVISLCLNECIGSSIQLLAITKDCNLLSLQSGTERQTRSAVGEMSRLTSEAKAPVLKMTQETDDSPTSLKRRKISIGVSRKTGEWPWRFLSLLGRSRLVASVPCREHNQRRLDERGQREPPRQGLICWGNPWMEGVEDGQMMDWRCRSADEQQRARASEEAARRGIEKLLLVNTRSDWGDTQFFHPDDSTTTIMLNRFLLLSSIALLGNYSARAFAPAQTSRAITSIFNAPRHDVRGDTTMEMDPEEAKLQARLAEHQQNAPKLGFPVDVRSLIEYNHGFAVMSTNSKANPGFPGGSVVGFAPDELGRPLFIFSGMSSHTQDLLADPRCSVTIASKEFKGAADGRVNLMGKVTLVPKEEREEAQATYLKKHPGAFWVSFGDFNFFRMDEIVDIRFVGGFARAGSVTPEEYTKAKPDPVAGFGPHIAQHMNEDHMDSTIAMVAHAIPGLEVSEAEITSVDSLGMFVKCTRTPRASDQPQQFKIRLPFPRRIEGRKEIKDVIVEMTRAAQGAEQV</sequence>
<dbReference type="InterPro" id="IPR037119">
    <property type="entry name" value="Haem_oxidase_HugZ-like_sf"/>
</dbReference>
<accession>B8BUD7</accession>
<dbReference type="PANTHER" id="PTHR13343:SF24">
    <property type="entry name" value="OS07G0573800 PROTEIN"/>
    <property type="match status" value="1"/>
</dbReference>
<dbReference type="eggNOG" id="KOG1963">
    <property type="taxonomic scope" value="Eukaryota"/>
</dbReference>
<reference evidence="3 4" key="2">
    <citation type="journal article" date="2008" name="Nature">
        <title>The Phaeodactylum genome reveals the evolutionary history of diatom genomes.</title>
        <authorList>
            <person name="Bowler C."/>
            <person name="Allen A.E."/>
            <person name="Badger J.H."/>
            <person name="Grimwood J."/>
            <person name="Jabbari K."/>
            <person name="Kuo A."/>
            <person name="Maheswari U."/>
            <person name="Martens C."/>
            <person name="Maumus F."/>
            <person name="Otillar R.P."/>
            <person name="Rayko E."/>
            <person name="Salamov A."/>
            <person name="Vandepoele K."/>
            <person name="Beszteri B."/>
            <person name="Gruber A."/>
            <person name="Heijde M."/>
            <person name="Katinka M."/>
            <person name="Mock T."/>
            <person name="Valentin K."/>
            <person name="Verret F."/>
            <person name="Berges J.A."/>
            <person name="Brownlee C."/>
            <person name="Cadoret J.P."/>
            <person name="Chiovitti A."/>
            <person name="Choi C.J."/>
            <person name="Coesel S."/>
            <person name="De Martino A."/>
            <person name="Detter J.C."/>
            <person name="Durkin C."/>
            <person name="Falciatore A."/>
            <person name="Fournet J."/>
            <person name="Haruta M."/>
            <person name="Huysman M.J."/>
            <person name="Jenkins B.D."/>
            <person name="Jiroutova K."/>
            <person name="Jorgensen R.E."/>
            <person name="Joubert Y."/>
            <person name="Kaplan A."/>
            <person name="Kroger N."/>
            <person name="Kroth P.G."/>
            <person name="La Roche J."/>
            <person name="Lindquist E."/>
            <person name="Lommer M."/>
            <person name="Martin-Jezequel V."/>
            <person name="Lopez P.J."/>
            <person name="Lucas S."/>
            <person name="Mangogna M."/>
            <person name="McGinnis K."/>
            <person name="Medlin L.K."/>
            <person name="Montsant A."/>
            <person name="Oudot-Le Secq M.P."/>
            <person name="Napoli C."/>
            <person name="Obornik M."/>
            <person name="Parker M.S."/>
            <person name="Petit J.L."/>
            <person name="Porcel B.M."/>
            <person name="Poulsen N."/>
            <person name="Robison M."/>
            <person name="Rychlewski L."/>
            <person name="Rynearson T.A."/>
            <person name="Schmutz J."/>
            <person name="Shapiro H."/>
            <person name="Siaut M."/>
            <person name="Stanley M."/>
            <person name="Sussman M.R."/>
            <person name="Taylor A.R."/>
            <person name="Vardi A."/>
            <person name="von Dassow P."/>
            <person name="Vyverman W."/>
            <person name="Willis A."/>
            <person name="Wyrwicz L.S."/>
            <person name="Rokhsar D.S."/>
            <person name="Weissenbach J."/>
            <person name="Armbrust E.V."/>
            <person name="Green B.R."/>
            <person name="Van de Peer Y."/>
            <person name="Grigoriev I.V."/>
        </authorList>
    </citation>
    <scope>NUCLEOTIDE SEQUENCE [LARGE SCALE GENOMIC DNA]</scope>
    <source>
        <strain evidence="3 4">CCMP1335</strain>
    </source>
</reference>
<dbReference type="InterPro" id="IPR015943">
    <property type="entry name" value="WD40/YVTN_repeat-like_dom_sf"/>
</dbReference>
<dbReference type="Proteomes" id="UP000001449">
    <property type="component" value="Chromosome 2"/>
</dbReference>